<dbReference type="Proteomes" id="UP000229600">
    <property type="component" value="Unassembled WGS sequence"/>
</dbReference>
<feature type="transmembrane region" description="Helical" evidence="1">
    <location>
        <begin position="7"/>
        <end position="28"/>
    </location>
</feature>
<gene>
    <name evidence="2" type="ORF">COV59_01280</name>
</gene>
<proteinExistence type="predicted"/>
<evidence type="ECO:0000313" key="2">
    <source>
        <dbReference type="EMBL" id="PIR04348.1"/>
    </source>
</evidence>
<comment type="caution">
    <text evidence="2">The sequence shown here is derived from an EMBL/GenBank/DDBJ whole genome shotgun (WGS) entry which is preliminary data.</text>
</comment>
<name>A0A2H0N639_9BACT</name>
<reference evidence="2 3" key="1">
    <citation type="submission" date="2017-09" db="EMBL/GenBank/DDBJ databases">
        <title>Depth-based differentiation of microbial function through sediment-hosted aquifers and enrichment of novel symbionts in the deep terrestrial subsurface.</title>
        <authorList>
            <person name="Probst A.J."/>
            <person name="Ladd B."/>
            <person name="Jarett J.K."/>
            <person name="Geller-Mcgrath D.E."/>
            <person name="Sieber C.M."/>
            <person name="Emerson J.B."/>
            <person name="Anantharaman K."/>
            <person name="Thomas B.C."/>
            <person name="Malmstrom R."/>
            <person name="Stieglmeier M."/>
            <person name="Klingl A."/>
            <person name="Woyke T."/>
            <person name="Ryan C.M."/>
            <person name="Banfield J.F."/>
        </authorList>
    </citation>
    <scope>NUCLEOTIDE SEQUENCE [LARGE SCALE GENOMIC DNA]</scope>
    <source>
        <strain evidence="2">CG11_big_fil_rev_8_21_14_0_20_39_34</strain>
    </source>
</reference>
<sequence>MLDLRKKIYIGVGVVVGIILAILLFVLIGGKDKGVAGDADKTGNGPTEYQPQGDVVDTVPKFFLPLVKENKEPVDADEVYIKNIAKTFVERFETRSSLNDNTHIQDAEELATGKLLSWLKTQATSENSEYKGVTTKVVTSTVTKFSGGTAEVVLDVQQQISTQTEKKIEYKRGTATLVEQNGDWKVSGWFWD</sequence>
<evidence type="ECO:0000256" key="1">
    <source>
        <dbReference type="SAM" id="Phobius"/>
    </source>
</evidence>
<dbReference type="EMBL" id="PCWN01000004">
    <property type="protein sequence ID" value="PIR04348.1"/>
    <property type="molecule type" value="Genomic_DNA"/>
</dbReference>
<keyword evidence="1" id="KW-0472">Membrane</keyword>
<organism evidence="2 3">
    <name type="scientific">Candidatus Magasanikbacteria bacterium CG11_big_fil_rev_8_21_14_0_20_39_34</name>
    <dbReference type="NCBI Taxonomy" id="1974653"/>
    <lineage>
        <taxon>Bacteria</taxon>
        <taxon>Candidatus Magasanikiibacteriota</taxon>
    </lineage>
</organism>
<keyword evidence="1" id="KW-0812">Transmembrane</keyword>
<keyword evidence="1" id="KW-1133">Transmembrane helix</keyword>
<dbReference type="AlphaFoldDB" id="A0A2H0N639"/>
<protein>
    <submittedName>
        <fullName evidence="2">Uncharacterized protein</fullName>
    </submittedName>
</protein>
<evidence type="ECO:0000313" key="3">
    <source>
        <dbReference type="Proteomes" id="UP000229600"/>
    </source>
</evidence>
<accession>A0A2H0N639</accession>